<evidence type="ECO:0000256" key="1">
    <source>
        <dbReference type="SAM" id="MobiDB-lite"/>
    </source>
</evidence>
<feature type="compositionally biased region" description="Basic and acidic residues" evidence="1">
    <location>
        <begin position="14"/>
        <end position="25"/>
    </location>
</feature>
<evidence type="ECO:0000313" key="3">
    <source>
        <dbReference type="Proteomes" id="UP000324222"/>
    </source>
</evidence>
<keyword evidence="3" id="KW-1185">Reference proteome</keyword>
<dbReference type="EMBL" id="VSRR010032990">
    <property type="protein sequence ID" value="MPC71499.1"/>
    <property type="molecule type" value="Genomic_DNA"/>
</dbReference>
<evidence type="ECO:0000313" key="2">
    <source>
        <dbReference type="EMBL" id="MPC71499.1"/>
    </source>
</evidence>
<feature type="region of interest" description="Disordered" evidence="1">
    <location>
        <begin position="1"/>
        <end position="36"/>
    </location>
</feature>
<proteinExistence type="predicted"/>
<dbReference type="Proteomes" id="UP000324222">
    <property type="component" value="Unassembled WGS sequence"/>
</dbReference>
<sequence length="71" mass="7968">MVRALPVRRKLHRRAQEGRIPKEGENVTIPKGLDHPLPGPDALPLLPVLLHTSRNLQWYLHSVPSETPNGP</sequence>
<reference evidence="2 3" key="1">
    <citation type="submission" date="2019-05" db="EMBL/GenBank/DDBJ databases">
        <title>Another draft genome of Portunus trituberculatus and its Hox gene families provides insights of decapod evolution.</title>
        <authorList>
            <person name="Jeong J.-H."/>
            <person name="Song I."/>
            <person name="Kim S."/>
            <person name="Choi T."/>
            <person name="Kim D."/>
            <person name="Ryu S."/>
            <person name="Kim W."/>
        </authorList>
    </citation>
    <scope>NUCLEOTIDE SEQUENCE [LARGE SCALE GENOMIC DNA]</scope>
    <source>
        <tissue evidence="2">Muscle</tissue>
    </source>
</reference>
<protein>
    <submittedName>
        <fullName evidence="2">Uncharacterized protein</fullName>
    </submittedName>
</protein>
<gene>
    <name evidence="2" type="ORF">E2C01_065777</name>
</gene>
<name>A0A5B7HP85_PORTR</name>
<dbReference type="AlphaFoldDB" id="A0A5B7HP85"/>
<organism evidence="2 3">
    <name type="scientific">Portunus trituberculatus</name>
    <name type="common">Swimming crab</name>
    <name type="synonym">Neptunus trituberculatus</name>
    <dbReference type="NCBI Taxonomy" id="210409"/>
    <lineage>
        <taxon>Eukaryota</taxon>
        <taxon>Metazoa</taxon>
        <taxon>Ecdysozoa</taxon>
        <taxon>Arthropoda</taxon>
        <taxon>Crustacea</taxon>
        <taxon>Multicrustacea</taxon>
        <taxon>Malacostraca</taxon>
        <taxon>Eumalacostraca</taxon>
        <taxon>Eucarida</taxon>
        <taxon>Decapoda</taxon>
        <taxon>Pleocyemata</taxon>
        <taxon>Brachyura</taxon>
        <taxon>Eubrachyura</taxon>
        <taxon>Portunoidea</taxon>
        <taxon>Portunidae</taxon>
        <taxon>Portuninae</taxon>
        <taxon>Portunus</taxon>
    </lineage>
</organism>
<comment type="caution">
    <text evidence="2">The sequence shown here is derived from an EMBL/GenBank/DDBJ whole genome shotgun (WGS) entry which is preliminary data.</text>
</comment>
<accession>A0A5B7HP85</accession>
<feature type="compositionally biased region" description="Basic residues" evidence="1">
    <location>
        <begin position="1"/>
        <end position="13"/>
    </location>
</feature>